<dbReference type="SUPFAM" id="SSF47384">
    <property type="entry name" value="Homodimeric domain of signal transducing histidine kinase"/>
    <property type="match status" value="1"/>
</dbReference>
<name>A0A7W8CZ54_9FIRM</name>
<comment type="catalytic activity">
    <reaction evidence="1">
        <text>ATP + protein L-histidine = ADP + protein N-phospho-L-histidine.</text>
        <dbReference type="EC" id="2.7.13.3"/>
    </reaction>
</comment>
<keyword evidence="8 9" id="KW-0472">Membrane</keyword>
<evidence type="ECO:0000256" key="8">
    <source>
        <dbReference type="ARBA" id="ARBA00023136"/>
    </source>
</evidence>
<dbReference type="GO" id="GO:0016036">
    <property type="term" value="P:cellular response to phosphate starvation"/>
    <property type="evidence" value="ECO:0007669"/>
    <property type="project" value="TreeGrafter"/>
</dbReference>
<dbReference type="PRINTS" id="PR00344">
    <property type="entry name" value="BCTRLSENSOR"/>
</dbReference>
<comment type="caution">
    <text evidence="11">The sequence shown here is derived from an EMBL/GenBank/DDBJ whole genome shotgun (WGS) entry which is preliminary data.</text>
</comment>
<evidence type="ECO:0000256" key="5">
    <source>
        <dbReference type="ARBA" id="ARBA00022679"/>
    </source>
</evidence>
<protein>
    <recommendedName>
        <fullName evidence="3">histidine kinase</fullName>
        <ecNumber evidence="3">2.7.13.3</ecNumber>
    </recommendedName>
</protein>
<accession>A0A7W8CZ54</accession>
<dbReference type="FunFam" id="3.30.565.10:FF:000006">
    <property type="entry name" value="Sensor histidine kinase WalK"/>
    <property type="match status" value="1"/>
</dbReference>
<dbReference type="FunFam" id="1.10.287.130:FF:000001">
    <property type="entry name" value="Two-component sensor histidine kinase"/>
    <property type="match status" value="1"/>
</dbReference>
<dbReference type="Gene3D" id="3.30.565.10">
    <property type="entry name" value="Histidine kinase-like ATPase, C-terminal domain"/>
    <property type="match status" value="1"/>
</dbReference>
<dbReference type="PROSITE" id="PS50109">
    <property type="entry name" value="HIS_KIN"/>
    <property type="match status" value="1"/>
</dbReference>
<dbReference type="EMBL" id="JACHHD010000002">
    <property type="protein sequence ID" value="MBB5184221.1"/>
    <property type="molecule type" value="Genomic_DNA"/>
</dbReference>
<dbReference type="PANTHER" id="PTHR45453:SF1">
    <property type="entry name" value="PHOSPHATE REGULON SENSOR PROTEIN PHOR"/>
    <property type="match status" value="1"/>
</dbReference>
<dbReference type="Pfam" id="PF02518">
    <property type="entry name" value="HATPase_c"/>
    <property type="match status" value="1"/>
</dbReference>
<dbReference type="InterPro" id="IPR036890">
    <property type="entry name" value="HATPase_C_sf"/>
</dbReference>
<dbReference type="Gene3D" id="1.10.287.130">
    <property type="match status" value="1"/>
</dbReference>
<dbReference type="EC" id="2.7.13.3" evidence="3"/>
<dbReference type="RefSeq" id="WP_183374008.1">
    <property type="nucleotide sequence ID" value="NZ_JACHHD010000002.1"/>
</dbReference>
<keyword evidence="5 11" id="KW-0808">Transferase</keyword>
<evidence type="ECO:0000313" key="12">
    <source>
        <dbReference type="Proteomes" id="UP000521313"/>
    </source>
</evidence>
<gene>
    <name evidence="11" type="ORF">HNQ43_000256</name>
</gene>
<evidence type="ECO:0000256" key="3">
    <source>
        <dbReference type="ARBA" id="ARBA00012438"/>
    </source>
</evidence>
<keyword evidence="4" id="KW-0597">Phosphoprotein</keyword>
<dbReference type="CDD" id="cd00082">
    <property type="entry name" value="HisKA"/>
    <property type="match status" value="1"/>
</dbReference>
<dbReference type="InterPro" id="IPR036097">
    <property type="entry name" value="HisK_dim/P_sf"/>
</dbReference>
<evidence type="ECO:0000256" key="2">
    <source>
        <dbReference type="ARBA" id="ARBA00004370"/>
    </source>
</evidence>
<reference evidence="11 12" key="1">
    <citation type="submission" date="2020-08" db="EMBL/GenBank/DDBJ databases">
        <title>Genomic Encyclopedia of Type Strains, Phase IV (KMG-IV): sequencing the most valuable type-strain genomes for metagenomic binning, comparative biology and taxonomic classification.</title>
        <authorList>
            <person name="Goeker M."/>
        </authorList>
    </citation>
    <scope>NUCLEOTIDE SEQUENCE [LARGE SCALE GENOMIC DNA]</scope>
    <source>
        <strain evidence="11 12">DSM 26963</strain>
    </source>
</reference>
<keyword evidence="7" id="KW-0902">Two-component regulatory system</keyword>
<dbReference type="AlphaFoldDB" id="A0A7W8CZ54"/>
<dbReference type="InterPro" id="IPR003661">
    <property type="entry name" value="HisK_dim/P_dom"/>
</dbReference>
<dbReference type="InterPro" id="IPR005467">
    <property type="entry name" value="His_kinase_dom"/>
</dbReference>
<evidence type="ECO:0000256" key="6">
    <source>
        <dbReference type="ARBA" id="ARBA00022777"/>
    </source>
</evidence>
<feature type="transmembrane region" description="Helical" evidence="9">
    <location>
        <begin position="146"/>
        <end position="167"/>
    </location>
</feature>
<dbReference type="InterPro" id="IPR004358">
    <property type="entry name" value="Sig_transdc_His_kin-like_C"/>
</dbReference>
<keyword evidence="9" id="KW-0812">Transmembrane</keyword>
<dbReference type="CDD" id="cd00075">
    <property type="entry name" value="HATPase"/>
    <property type="match status" value="1"/>
</dbReference>
<feature type="transmembrane region" description="Helical" evidence="9">
    <location>
        <begin position="12"/>
        <end position="32"/>
    </location>
</feature>
<dbReference type="InterPro" id="IPR050351">
    <property type="entry name" value="BphY/WalK/GraS-like"/>
</dbReference>
<dbReference type="SMART" id="SM00388">
    <property type="entry name" value="HisKA"/>
    <property type="match status" value="1"/>
</dbReference>
<dbReference type="Proteomes" id="UP000521313">
    <property type="component" value="Unassembled WGS sequence"/>
</dbReference>
<sequence length="462" mass="53602">MRKKIIHSFMITFLISFFLAFGILYSVLYMVFLENQRDEQFQELGIIETMHQADMESLGEYLNELDSRMTIIEKDGDVIYDNQVDLITENHMQREEIQQALQYGQGSSIRYSSTTHTNYLYTAIMNEETQEIYRLAIPFAGITQSAFVLMPSFIVAFFVALCTVWFMSKKMATSIVEPFQKISSTIWTTRIGKEKIVFDDSYYPELSEITESIVNMNEEIHDNLEQLEKEKGIRQEFFANASHELKTPLTSIMGYTELLRTHAIQDPAQVDRCLDHVIKESRHMTQLINDILMISKLESEDYQVQFTHVKVKDVLKALIERFHVQIDSMNIDLTLDCEDIVVYANRNHIETIFENLISNAIKYNVYDGTIRIDCHVKDQEMVFSVKDTGIGVSKADQERIFQRFYRVDKQRSKVISGTGLGLSIVKHLVQFYDGRIQLQSEEEKGTTITLFLPIVVKNVPEN</sequence>
<dbReference type="InterPro" id="IPR003594">
    <property type="entry name" value="HATPase_dom"/>
</dbReference>
<evidence type="ECO:0000256" key="9">
    <source>
        <dbReference type="SAM" id="Phobius"/>
    </source>
</evidence>
<keyword evidence="6 11" id="KW-0418">Kinase</keyword>
<dbReference type="SUPFAM" id="SSF55874">
    <property type="entry name" value="ATPase domain of HSP90 chaperone/DNA topoisomerase II/histidine kinase"/>
    <property type="match status" value="1"/>
</dbReference>
<dbReference type="PANTHER" id="PTHR45453">
    <property type="entry name" value="PHOSPHATE REGULON SENSOR PROTEIN PHOR"/>
    <property type="match status" value="1"/>
</dbReference>
<comment type="subcellular location">
    <subcellularLocation>
        <location evidence="2">Membrane</location>
    </subcellularLocation>
</comment>
<evidence type="ECO:0000259" key="10">
    <source>
        <dbReference type="PROSITE" id="PS50109"/>
    </source>
</evidence>
<proteinExistence type="predicted"/>
<dbReference type="GO" id="GO:0005886">
    <property type="term" value="C:plasma membrane"/>
    <property type="evidence" value="ECO:0007669"/>
    <property type="project" value="TreeGrafter"/>
</dbReference>
<dbReference type="GO" id="GO:0000155">
    <property type="term" value="F:phosphorelay sensor kinase activity"/>
    <property type="evidence" value="ECO:0007669"/>
    <property type="project" value="InterPro"/>
</dbReference>
<organism evidence="11 12">
    <name type="scientific">Faecalicoccus acidiformans</name>
    <dbReference type="NCBI Taxonomy" id="915173"/>
    <lineage>
        <taxon>Bacteria</taxon>
        <taxon>Bacillati</taxon>
        <taxon>Bacillota</taxon>
        <taxon>Erysipelotrichia</taxon>
        <taxon>Erysipelotrichales</taxon>
        <taxon>Erysipelotrichaceae</taxon>
        <taxon>Faecalicoccus</taxon>
    </lineage>
</organism>
<evidence type="ECO:0000256" key="4">
    <source>
        <dbReference type="ARBA" id="ARBA00022553"/>
    </source>
</evidence>
<keyword evidence="9" id="KW-1133">Transmembrane helix</keyword>
<evidence type="ECO:0000256" key="7">
    <source>
        <dbReference type="ARBA" id="ARBA00023012"/>
    </source>
</evidence>
<evidence type="ECO:0000313" key="11">
    <source>
        <dbReference type="EMBL" id="MBB5184221.1"/>
    </source>
</evidence>
<dbReference type="GO" id="GO:0004721">
    <property type="term" value="F:phosphoprotein phosphatase activity"/>
    <property type="evidence" value="ECO:0007669"/>
    <property type="project" value="TreeGrafter"/>
</dbReference>
<dbReference type="SMART" id="SM00387">
    <property type="entry name" value="HATPase_c"/>
    <property type="match status" value="1"/>
</dbReference>
<dbReference type="Pfam" id="PF00512">
    <property type="entry name" value="HisKA"/>
    <property type="match status" value="1"/>
</dbReference>
<evidence type="ECO:0000256" key="1">
    <source>
        <dbReference type="ARBA" id="ARBA00000085"/>
    </source>
</evidence>
<feature type="domain" description="Histidine kinase" evidence="10">
    <location>
        <begin position="240"/>
        <end position="456"/>
    </location>
</feature>